<dbReference type="GO" id="GO:0019344">
    <property type="term" value="P:cysteine biosynthetic process"/>
    <property type="evidence" value="ECO:0007669"/>
    <property type="project" value="InterPro"/>
</dbReference>
<feature type="binding site" evidence="14">
    <location>
        <position position="207"/>
    </location>
    <ligand>
        <name>[4Fe-4S] cluster</name>
        <dbReference type="ChEBI" id="CHEBI:49883"/>
    </ligand>
</feature>
<keyword evidence="17" id="KW-1185">Reference proteome</keyword>
<dbReference type="NCBIfam" id="TIGR00434">
    <property type="entry name" value="cysH"/>
    <property type="match status" value="1"/>
</dbReference>
<comment type="similarity">
    <text evidence="1 14">Belongs to the PAPS reductase family. CysH subfamily.</text>
</comment>
<dbReference type="HAMAP" id="MF_00063">
    <property type="entry name" value="CysH"/>
    <property type="match status" value="1"/>
</dbReference>
<evidence type="ECO:0000313" key="17">
    <source>
        <dbReference type="Proteomes" id="UP000248745"/>
    </source>
</evidence>
<comment type="cofactor">
    <cofactor evidence="14">
        <name>[4Fe-4S] cluster</name>
        <dbReference type="ChEBI" id="CHEBI:49883"/>
    </cofactor>
    <text evidence="14">Binds 1 [4Fe-4S] cluster per subunit.</text>
</comment>
<dbReference type="Gene3D" id="3.40.50.620">
    <property type="entry name" value="HUPs"/>
    <property type="match status" value="1"/>
</dbReference>
<evidence type="ECO:0000256" key="8">
    <source>
        <dbReference type="ARBA" id="ARBA00024327"/>
    </source>
</evidence>
<dbReference type="PANTHER" id="PTHR46482">
    <property type="entry name" value="5'-ADENYLYLSULFATE REDUCTASE 3, CHLOROPLASTIC"/>
    <property type="match status" value="1"/>
</dbReference>
<proteinExistence type="inferred from homology"/>
<dbReference type="NCBIfam" id="NF002537">
    <property type="entry name" value="PRK02090.1"/>
    <property type="match status" value="1"/>
</dbReference>
<dbReference type="InterPro" id="IPR014729">
    <property type="entry name" value="Rossmann-like_a/b/a_fold"/>
</dbReference>
<evidence type="ECO:0000256" key="13">
    <source>
        <dbReference type="ARBA" id="ARBA00048441"/>
    </source>
</evidence>
<evidence type="ECO:0000256" key="14">
    <source>
        <dbReference type="HAMAP-Rule" id="MF_00063"/>
    </source>
</evidence>
<feature type="active site" description="Nucleophile; cysteine thiosulfonate intermediate" evidence="14">
    <location>
        <position position="232"/>
    </location>
</feature>
<accession>A0A2W2BDI0</accession>
<dbReference type="GO" id="GO:0004604">
    <property type="term" value="F:phosphoadenylyl-sulfate reductase (thioredoxin) activity"/>
    <property type="evidence" value="ECO:0007669"/>
    <property type="project" value="UniProtKB-UniRule"/>
</dbReference>
<dbReference type="GO" id="GO:0019379">
    <property type="term" value="P:sulfate assimilation, phosphoadenylyl sulfate reduction by phosphoadenylyl-sulfate reductase (thioredoxin)"/>
    <property type="evidence" value="ECO:0007669"/>
    <property type="project" value="UniProtKB-UniRule"/>
</dbReference>
<dbReference type="InterPro" id="IPR002500">
    <property type="entry name" value="PAPS_reduct_dom"/>
</dbReference>
<evidence type="ECO:0000256" key="5">
    <source>
        <dbReference type="ARBA" id="ARBA00023004"/>
    </source>
</evidence>
<evidence type="ECO:0000259" key="15">
    <source>
        <dbReference type="Pfam" id="PF01507"/>
    </source>
</evidence>
<comment type="catalytic activity">
    <reaction evidence="13 14">
        <text>[thioredoxin]-disulfide + sulfite + AMP + 2 H(+) = adenosine 5'-phosphosulfate + [thioredoxin]-dithiol</text>
        <dbReference type="Rhea" id="RHEA:21976"/>
        <dbReference type="Rhea" id="RHEA-COMP:10698"/>
        <dbReference type="Rhea" id="RHEA-COMP:10700"/>
        <dbReference type="ChEBI" id="CHEBI:15378"/>
        <dbReference type="ChEBI" id="CHEBI:17359"/>
        <dbReference type="ChEBI" id="CHEBI:29950"/>
        <dbReference type="ChEBI" id="CHEBI:50058"/>
        <dbReference type="ChEBI" id="CHEBI:58243"/>
        <dbReference type="ChEBI" id="CHEBI:456215"/>
        <dbReference type="EC" id="1.8.4.10"/>
    </reaction>
</comment>
<comment type="pathway">
    <text evidence="8 14">Sulfur metabolism; hydrogen sulfide biosynthesis; sulfite from sulfate.</text>
</comment>
<evidence type="ECO:0000256" key="9">
    <source>
        <dbReference type="ARBA" id="ARBA00024386"/>
    </source>
</evidence>
<dbReference type="RefSeq" id="WP_111000030.1">
    <property type="nucleotide sequence ID" value="NZ_QKTW01000022.1"/>
</dbReference>
<evidence type="ECO:0000313" key="16">
    <source>
        <dbReference type="EMBL" id="PZF71656.1"/>
    </source>
</evidence>
<dbReference type="InterPro" id="IPR011798">
    <property type="entry name" value="APS_reductase"/>
</dbReference>
<keyword evidence="2 14" id="KW-0963">Cytoplasm</keyword>
<dbReference type="NCBIfam" id="TIGR02055">
    <property type="entry name" value="APS_reductase"/>
    <property type="match status" value="1"/>
</dbReference>
<dbReference type="GO" id="GO:0005737">
    <property type="term" value="C:cytoplasm"/>
    <property type="evidence" value="ECO:0007669"/>
    <property type="project" value="UniProtKB-SubCell"/>
</dbReference>
<dbReference type="GO" id="GO:0070814">
    <property type="term" value="P:hydrogen sulfide biosynthetic process"/>
    <property type="evidence" value="ECO:0007669"/>
    <property type="project" value="UniProtKB-UniRule"/>
</dbReference>
<dbReference type="GO" id="GO:0046872">
    <property type="term" value="F:metal ion binding"/>
    <property type="evidence" value="ECO:0007669"/>
    <property type="project" value="UniProtKB-KW"/>
</dbReference>
<keyword evidence="3 14" id="KW-0479">Metal-binding</keyword>
<evidence type="ECO:0000256" key="6">
    <source>
        <dbReference type="ARBA" id="ARBA00023014"/>
    </source>
</evidence>
<dbReference type="OrthoDB" id="9794018at2"/>
<organism evidence="16 17">
    <name type="scientific">Taibaiella soli</name>
    <dbReference type="NCBI Taxonomy" id="1649169"/>
    <lineage>
        <taxon>Bacteria</taxon>
        <taxon>Pseudomonadati</taxon>
        <taxon>Bacteroidota</taxon>
        <taxon>Chitinophagia</taxon>
        <taxon>Chitinophagales</taxon>
        <taxon>Chitinophagaceae</taxon>
        <taxon>Taibaiella</taxon>
    </lineage>
</organism>
<dbReference type="AlphaFoldDB" id="A0A2W2BDI0"/>
<feature type="domain" description="Phosphoadenosine phosphosulphate reductase" evidence="15">
    <location>
        <begin position="37"/>
        <end position="210"/>
    </location>
</feature>
<evidence type="ECO:0000256" key="10">
    <source>
        <dbReference type="ARBA" id="ARBA00029514"/>
    </source>
</evidence>
<dbReference type="SUPFAM" id="SSF52402">
    <property type="entry name" value="Adenine nucleotide alpha hydrolases-like"/>
    <property type="match status" value="1"/>
</dbReference>
<evidence type="ECO:0000256" key="3">
    <source>
        <dbReference type="ARBA" id="ARBA00022723"/>
    </source>
</evidence>
<dbReference type="Proteomes" id="UP000248745">
    <property type="component" value="Unassembled WGS sequence"/>
</dbReference>
<comment type="caution">
    <text evidence="16">The sequence shown here is derived from an EMBL/GenBank/DDBJ whole genome shotgun (WGS) entry which is preliminary data.</text>
</comment>
<dbReference type="InterPro" id="IPR004511">
    <property type="entry name" value="PAPS/APS_Rdtase"/>
</dbReference>
<evidence type="ECO:0000256" key="12">
    <source>
        <dbReference type="ARBA" id="ARBA00032041"/>
    </source>
</evidence>
<evidence type="ECO:0000256" key="2">
    <source>
        <dbReference type="ARBA" id="ARBA00022490"/>
    </source>
</evidence>
<dbReference type="PANTHER" id="PTHR46482:SF9">
    <property type="entry name" value="5'-ADENYLYLSULFATE REDUCTASE 1, CHLOROPLASTIC"/>
    <property type="match status" value="1"/>
</dbReference>
<dbReference type="EMBL" id="QKTW01000022">
    <property type="protein sequence ID" value="PZF71656.1"/>
    <property type="molecule type" value="Genomic_DNA"/>
</dbReference>
<evidence type="ECO:0000256" key="7">
    <source>
        <dbReference type="ARBA" id="ARBA00024298"/>
    </source>
</evidence>
<evidence type="ECO:0000256" key="11">
    <source>
        <dbReference type="ARBA" id="ARBA00030894"/>
    </source>
</evidence>
<reference evidence="16 17" key="1">
    <citation type="submission" date="2018-06" db="EMBL/GenBank/DDBJ databases">
        <title>Mucibacter soli gen. nov., sp. nov., a new member of the family Chitinophagaceae producing mucin.</title>
        <authorList>
            <person name="Kim M.-K."/>
            <person name="Park S."/>
            <person name="Kim T.-S."/>
            <person name="Joung Y."/>
            <person name="Han J.-H."/>
            <person name="Kim S.B."/>
        </authorList>
    </citation>
    <scope>NUCLEOTIDE SEQUENCE [LARGE SCALE GENOMIC DNA]</scope>
    <source>
        <strain evidence="16 17">R1-15</strain>
    </source>
</reference>
<dbReference type="Pfam" id="PF01507">
    <property type="entry name" value="PAPS_reduct"/>
    <property type="match status" value="1"/>
</dbReference>
<evidence type="ECO:0000256" key="1">
    <source>
        <dbReference type="ARBA" id="ARBA00009732"/>
    </source>
</evidence>
<comment type="function">
    <text evidence="7 14">Catalyzes the formation of sulfite from adenosine 5'-phosphosulfate (APS) using thioredoxin as an electron donor.</text>
</comment>
<keyword evidence="6 14" id="KW-0411">Iron-sulfur</keyword>
<dbReference type="GO" id="GO:0043866">
    <property type="term" value="F:adenylyl-sulfate reductase (thioredoxin) activity"/>
    <property type="evidence" value="ECO:0007669"/>
    <property type="project" value="UniProtKB-EC"/>
</dbReference>
<feature type="binding site" evidence="14">
    <location>
        <position position="204"/>
    </location>
    <ligand>
        <name>[4Fe-4S] cluster</name>
        <dbReference type="ChEBI" id="CHEBI:49883"/>
    </ligand>
</feature>
<dbReference type="PIRSF" id="PIRSF000857">
    <property type="entry name" value="PAPS_reductase"/>
    <property type="match status" value="1"/>
</dbReference>
<gene>
    <name evidence="14" type="primary">cysH</name>
    <name evidence="16" type="ORF">DN068_16430</name>
</gene>
<keyword evidence="5 14" id="KW-0408">Iron</keyword>
<feature type="binding site" evidence="14">
    <location>
        <position position="121"/>
    </location>
    <ligand>
        <name>[4Fe-4S] cluster</name>
        <dbReference type="ChEBI" id="CHEBI:49883"/>
    </ligand>
</feature>
<protein>
    <recommendedName>
        <fullName evidence="10 14">Adenosine 5'-phosphosulfate reductase</fullName>
        <shortName evidence="14">APS reductase</shortName>
        <ecNumber evidence="9 14">1.8.4.10</ecNumber>
    </recommendedName>
    <alternativeName>
        <fullName evidence="12 14">5'-adenylylsulfate reductase</fullName>
    </alternativeName>
    <alternativeName>
        <fullName evidence="11 14">Thioredoxin-dependent 5'-adenylylsulfate reductase</fullName>
    </alternativeName>
</protein>
<dbReference type="CDD" id="cd23945">
    <property type="entry name" value="PAPS_reductase"/>
    <property type="match status" value="1"/>
</dbReference>
<feature type="binding site" evidence="14">
    <location>
        <position position="122"/>
    </location>
    <ligand>
        <name>[4Fe-4S] cluster</name>
        <dbReference type="ChEBI" id="CHEBI:49883"/>
    </ligand>
</feature>
<dbReference type="EC" id="1.8.4.10" evidence="9 14"/>
<keyword evidence="4 14" id="KW-0560">Oxidoreductase</keyword>
<name>A0A2W2BDI0_9BACT</name>
<comment type="subcellular location">
    <subcellularLocation>
        <location evidence="14">Cytoplasm</location>
    </subcellularLocation>
</comment>
<sequence length="243" mass="28035">MSTQLQHAASLLARDVAGQDVAFVLQLLSGRFSGAVTFSTSFSKEDQVITHLLQQYARDVAIFTLDTGRFFRQTYDVWASTNAHFGIRVESYFPERLEVEQYLDQNGPNAFYQSVELRKQCCHIRKVEPLKRALAGYSIWITGLRAAHSPSRQSLKQIEWDDTHQIIKYNPLLHWSDDEIDNYIRKFQLPYNSLHDKGYISIGCEPCTRPIKPGEDFRAGRWWWEDSGKKECGLHTSDVSIKN</sequence>
<evidence type="ECO:0000256" key="4">
    <source>
        <dbReference type="ARBA" id="ARBA00023002"/>
    </source>
</evidence>
<dbReference type="GO" id="GO:0051539">
    <property type="term" value="F:4 iron, 4 sulfur cluster binding"/>
    <property type="evidence" value="ECO:0007669"/>
    <property type="project" value="UniProtKB-UniRule"/>
</dbReference>